<organism evidence="11 12">
    <name type="scientific">Panacibacter ginsenosidivorans</name>
    <dbReference type="NCBI Taxonomy" id="1813871"/>
    <lineage>
        <taxon>Bacteria</taxon>
        <taxon>Pseudomonadati</taxon>
        <taxon>Bacteroidota</taxon>
        <taxon>Chitinophagia</taxon>
        <taxon>Chitinophagales</taxon>
        <taxon>Chitinophagaceae</taxon>
        <taxon>Panacibacter</taxon>
    </lineage>
</organism>
<dbReference type="Pfam" id="PF21377">
    <property type="entry name" value="MurD_N"/>
    <property type="match status" value="1"/>
</dbReference>
<proteinExistence type="inferred from homology"/>
<comment type="pathway">
    <text evidence="2 7 8">Cell wall biogenesis; peptidoglycan biosynthesis.</text>
</comment>
<keyword evidence="7 8" id="KW-0131">Cell cycle</keyword>
<dbReference type="NCBIfam" id="TIGR01087">
    <property type="entry name" value="murD"/>
    <property type="match status" value="1"/>
</dbReference>
<dbReference type="SUPFAM" id="SSF51984">
    <property type="entry name" value="MurCD N-terminal domain"/>
    <property type="match status" value="1"/>
</dbReference>
<dbReference type="Gene3D" id="3.40.50.720">
    <property type="entry name" value="NAD(P)-binding Rossmann-like Domain"/>
    <property type="match status" value="1"/>
</dbReference>
<feature type="domain" description="Mur ligase central" evidence="10">
    <location>
        <begin position="130"/>
        <end position="308"/>
    </location>
</feature>
<dbReference type="GO" id="GO:0008764">
    <property type="term" value="F:UDP-N-acetylmuramoylalanine-D-glutamate ligase activity"/>
    <property type="evidence" value="ECO:0007669"/>
    <property type="project" value="UniProtKB-UniRule"/>
</dbReference>
<evidence type="ECO:0000256" key="1">
    <source>
        <dbReference type="ARBA" id="ARBA00004496"/>
    </source>
</evidence>
<protein>
    <recommendedName>
        <fullName evidence="7 8">UDP-N-acetylmuramoylalanine--D-glutamate ligase</fullName>
        <ecNumber evidence="7 8">6.3.2.9</ecNumber>
    </recommendedName>
    <alternativeName>
        <fullName evidence="7">D-glutamic acid-adding enzyme</fullName>
    </alternativeName>
    <alternativeName>
        <fullName evidence="7">UDP-N-acetylmuramoyl-L-alanyl-D-glutamate synthetase</fullName>
    </alternativeName>
</protein>
<evidence type="ECO:0000313" key="11">
    <source>
        <dbReference type="EMBL" id="QEC68830.1"/>
    </source>
</evidence>
<dbReference type="Proteomes" id="UP000321533">
    <property type="component" value="Chromosome"/>
</dbReference>
<evidence type="ECO:0000256" key="2">
    <source>
        <dbReference type="ARBA" id="ARBA00004752"/>
    </source>
</evidence>
<dbReference type="AlphaFoldDB" id="A0A5B8VBF8"/>
<dbReference type="InterPro" id="IPR036615">
    <property type="entry name" value="Mur_ligase_C_dom_sf"/>
</dbReference>
<dbReference type="InterPro" id="IPR004101">
    <property type="entry name" value="Mur_ligase_C"/>
</dbReference>
<dbReference type="SUPFAM" id="SSF53623">
    <property type="entry name" value="MurD-like peptide ligases, catalytic domain"/>
    <property type="match status" value="1"/>
</dbReference>
<keyword evidence="7 8" id="KW-0133">Cell shape</keyword>
<dbReference type="GO" id="GO:0005737">
    <property type="term" value="C:cytoplasm"/>
    <property type="evidence" value="ECO:0007669"/>
    <property type="project" value="UniProtKB-SubCell"/>
</dbReference>
<dbReference type="GO" id="GO:0009252">
    <property type="term" value="P:peptidoglycan biosynthetic process"/>
    <property type="evidence" value="ECO:0007669"/>
    <property type="project" value="UniProtKB-UniRule"/>
</dbReference>
<dbReference type="HAMAP" id="MF_00639">
    <property type="entry name" value="MurD"/>
    <property type="match status" value="1"/>
</dbReference>
<dbReference type="InterPro" id="IPR036565">
    <property type="entry name" value="Mur-like_cat_sf"/>
</dbReference>
<dbReference type="GO" id="GO:0071555">
    <property type="term" value="P:cell wall organization"/>
    <property type="evidence" value="ECO:0007669"/>
    <property type="project" value="UniProtKB-KW"/>
</dbReference>
<sequence>MANNGTNKNADVLQSSPLGAGGRQRLVILGSGESGVGAALLGKQKGYDVFVSDGGMLKANYKQELIDNGIDFEEGGHTTEKILSADEIVKSPGIPEKNELVKKIRAKGIPMISEIELAYRFKGDSKIVAITGSNGKSTTTSLIYHICKSAGLDCALVGNIGYSFAKQVAEDPKPLYVAEISSFQLDDIKDFRPDIAILLNITEDHLDRYDYKFENYINSKFKIIENQQQEDYFIYCLDDEVITKHLENINLQTNPLPFSMRQELNKGAWIKGDQMMLKVQEERMSMSIYDFALKGKHNQYNTMAAGIATATLGIRKERIRDSMADFHSLEHRMEHVATVRGVEFINDSKATNMNSTWYALESMRKPTVLILGGVDKGNDYSEIEELVREKVKAIVCLGIDNTKIHEAFRMIAPVLDTDNAIDCVKQSFRLAEKGDVVLLSPACASFDLFKNYEDRGKQFKDAVKEL</sequence>
<evidence type="ECO:0000256" key="7">
    <source>
        <dbReference type="HAMAP-Rule" id="MF_00639"/>
    </source>
</evidence>
<keyword evidence="7 8" id="KW-0132">Cell division</keyword>
<evidence type="ECO:0000259" key="9">
    <source>
        <dbReference type="Pfam" id="PF02875"/>
    </source>
</evidence>
<feature type="domain" description="Mur ligase C-terminal" evidence="9">
    <location>
        <begin position="331"/>
        <end position="443"/>
    </location>
</feature>
<evidence type="ECO:0000256" key="8">
    <source>
        <dbReference type="RuleBase" id="RU003664"/>
    </source>
</evidence>
<comment type="similarity">
    <text evidence="7">Belongs to the MurCDEF family.</text>
</comment>
<keyword evidence="12" id="KW-1185">Reference proteome</keyword>
<dbReference type="Gene3D" id="3.40.1190.10">
    <property type="entry name" value="Mur-like, catalytic domain"/>
    <property type="match status" value="1"/>
</dbReference>
<dbReference type="EMBL" id="CP042435">
    <property type="protein sequence ID" value="QEC68830.1"/>
    <property type="molecule type" value="Genomic_DNA"/>
</dbReference>
<evidence type="ECO:0000256" key="3">
    <source>
        <dbReference type="ARBA" id="ARBA00022490"/>
    </source>
</evidence>
<evidence type="ECO:0000256" key="6">
    <source>
        <dbReference type="ARBA" id="ARBA00022840"/>
    </source>
</evidence>
<dbReference type="GO" id="GO:0008360">
    <property type="term" value="P:regulation of cell shape"/>
    <property type="evidence" value="ECO:0007669"/>
    <property type="project" value="UniProtKB-KW"/>
</dbReference>
<dbReference type="RefSeq" id="WP_147191247.1">
    <property type="nucleotide sequence ID" value="NZ_CP042435.1"/>
</dbReference>
<evidence type="ECO:0000259" key="10">
    <source>
        <dbReference type="Pfam" id="PF08245"/>
    </source>
</evidence>
<keyword evidence="7 8" id="KW-0961">Cell wall biogenesis/degradation</keyword>
<dbReference type="OrthoDB" id="9809796at2"/>
<keyword evidence="6 7" id="KW-0067">ATP-binding</keyword>
<accession>A0A5B8VBF8</accession>
<dbReference type="UniPathway" id="UPA00219"/>
<gene>
    <name evidence="7 11" type="primary">murD</name>
    <name evidence="11" type="ORF">FRZ67_16505</name>
</gene>
<feature type="binding site" evidence="7">
    <location>
        <begin position="132"/>
        <end position="138"/>
    </location>
    <ligand>
        <name>ATP</name>
        <dbReference type="ChEBI" id="CHEBI:30616"/>
    </ligand>
</feature>
<comment type="catalytic activity">
    <reaction evidence="7 8">
        <text>UDP-N-acetyl-alpha-D-muramoyl-L-alanine + D-glutamate + ATP = UDP-N-acetyl-alpha-D-muramoyl-L-alanyl-D-glutamate + ADP + phosphate + H(+)</text>
        <dbReference type="Rhea" id="RHEA:16429"/>
        <dbReference type="ChEBI" id="CHEBI:15378"/>
        <dbReference type="ChEBI" id="CHEBI:29986"/>
        <dbReference type="ChEBI" id="CHEBI:30616"/>
        <dbReference type="ChEBI" id="CHEBI:43474"/>
        <dbReference type="ChEBI" id="CHEBI:83898"/>
        <dbReference type="ChEBI" id="CHEBI:83900"/>
        <dbReference type="ChEBI" id="CHEBI:456216"/>
        <dbReference type="EC" id="6.3.2.9"/>
    </reaction>
</comment>
<dbReference type="EC" id="6.3.2.9" evidence="7 8"/>
<keyword evidence="7 8" id="KW-0573">Peptidoglycan synthesis</keyword>
<comment type="function">
    <text evidence="7 8">Cell wall formation. Catalyzes the addition of glutamate to the nucleotide precursor UDP-N-acetylmuramoyl-L-alanine (UMA).</text>
</comment>
<dbReference type="Gene3D" id="3.90.190.20">
    <property type="entry name" value="Mur ligase, C-terminal domain"/>
    <property type="match status" value="1"/>
</dbReference>
<dbReference type="InterPro" id="IPR013221">
    <property type="entry name" value="Mur_ligase_cen"/>
</dbReference>
<evidence type="ECO:0000256" key="4">
    <source>
        <dbReference type="ARBA" id="ARBA00022598"/>
    </source>
</evidence>
<dbReference type="InterPro" id="IPR005762">
    <property type="entry name" value="MurD"/>
</dbReference>
<reference evidence="11 12" key="1">
    <citation type="journal article" date="2016" name="Int. J. Syst. Evol. Microbiol.">
        <title>Panacibacter ginsenosidivorans gen. nov., sp. nov., with ginsenoside converting activity isolated from soil of a ginseng field.</title>
        <authorList>
            <person name="Siddiqi M.Z."/>
            <person name="Muhammad Shafi S."/>
            <person name="Choi K.D."/>
            <person name="Im W.T."/>
        </authorList>
    </citation>
    <scope>NUCLEOTIDE SEQUENCE [LARGE SCALE GENOMIC DNA]</scope>
    <source>
        <strain evidence="11 12">Gsoil1550</strain>
    </source>
</reference>
<comment type="subcellular location">
    <subcellularLocation>
        <location evidence="1 7 8">Cytoplasm</location>
    </subcellularLocation>
</comment>
<dbReference type="KEGG" id="pgin:FRZ67_16505"/>
<evidence type="ECO:0000313" key="12">
    <source>
        <dbReference type="Proteomes" id="UP000321533"/>
    </source>
</evidence>
<dbReference type="SUPFAM" id="SSF53244">
    <property type="entry name" value="MurD-like peptide ligases, peptide-binding domain"/>
    <property type="match status" value="1"/>
</dbReference>
<keyword evidence="3 7" id="KW-0963">Cytoplasm</keyword>
<keyword evidence="4 7" id="KW-0436">Ligase</keyword>
<name>A0A5B8VBF8_9BACT</name>
<dbReference type="GO" id="GO:0051301">
    <property type="term" value="P:cell division"/>
    <property type="evidence" value="ECO:0007669"/>
    <property type="project" value="UniProtKB-KW"/>
</dbReference>
<dbReference type="Pfam" id="PF02875">
    <property type="entry name" value="Mur_ligase_C"/>
    <property type="match status" value="1"/>
</dbReference>
<dbReference type="PANTHER" id="PTHR43692:SF1">
    <property type="entry name" value="UDP-N-ACETYLMURAMOYLALANINE--D-GLUTAMATE LIGASE"/>
    <property type="match status" value="1"/>
</dbReference>
<dbReference type="Pfam" id="PF08245">
    <property type="entry name" value="Mur_ligase_M"/>
    <property type="match status" value="1"/>
</dbReference>
<dbReference type="GO" id="GO:0005524">
    <property type="term" value="F:ATP binding"/>
    <property type="evidence" value="ECO:0007669"/>
    <property type="project" value="UniProtKB-UniRule"/>
</dbReference>
<dbReference type="PANTHER" id="PTHR43692">
    <property type="entry name" value="UDP-N-ACETYLMURAMOYLALANINE--D-GLUTAMATE LIGASE"/>
    <property type="match status" value="1"/>
</dbReference>
<evidence type="ECO:0000256" key="5">
    <source>
        <dbReference type="ARBA" id="ARBA00022741"/>
    </source>
</evidence>
<keyword evidence="5 7" id="KW-0547">Nucleotide-binding</keyword>